<dbReference type="InterPro" id="IPR051172">
    <property type="entry name" value="Chlamydia_OmcB"/>
</dbReference>
<dbReference type="GO" id="GO:0005975">
    <property type="term" value="P:carbohydrate metabolic process"/>
    <property type="evidence" value="ECO:0007669"/>
    <property type="project" value="UniProtKB-ARBA"/>
</dbReference>
<dbReference type="SUPFAM" id="SSF49401">
    <property type="entry name" value="Bacterial adhesins"/>
    <property type="match status" value="1"/>
</dbReference>
<feature type="domain" description="DUF11" evidence="2">
    <location>
        <begin position="610"/>
        <end position="718"/>
    </location>
</feature>
<dbReference type="PANTHER" id="PTHR34819">
    <property type="entry name" value="LARGE CYSTEINE-RICH PERIPLASMIC PROTEIN OMCB"/>
    <property type="match status" value="1"/>
</dbReference>
<name>A0A8J3JWP5_9ACTN</name>
<proteinExistence type="predicted"/>
<feature type="domain" description="DUF11" evidence="2">
    <location>
        <begin position="462"/>
        <end position="581"/>
    </location>
</feature>
<evidence type="ECO:0000259" key="2">
    <source>
        <dbReference type="Pfam" id="PF01345"/>
    </source>
</evidence>
<dbReference type="InterPro" id="IPR006311">
    <property type="entry name" value="TAT_signal"/>
</dbReference>
<feature type="signal peptide" evidence="1">
    <location>
        <begin position="1"/>
        <end position="28"/>
    </location>
</feature>
<dbReference type="InterPro" id="IPR047589">
    <property type="entry name" value="DUF11_rpt"/>
</dbReference>
<dbReference type="Gene3D" id="2.60.40.740">
    <property type="match status" value="1"/>
</dbReference>
<dbReference type="AlphaFoldDB" id="A0A8J3JWP5"/>
<dbReference type="Proteomes" id="UP000619293">
    <property type="component" value="Unassembled WGS sequence"/>
</dbReference>
<feature type="domain" description="DUF11" evidence="2">
    <location>
        <begin position="332"/>
        <end position="452"/>
    </location>
</feature>
<comment type="caution">
    <text evidence="3">The sequence shown here is derived from an EMBL/GenBank/DDBJ whole genome shotgun (WGS) entry which is preliminary data.</text>
</comment>
<dbReference type="Gene3D" id="2.60.40.10">
    <property type="entry name" value="Immunoglobulins"/>
    <property type="match status" value="1"/>
</dbReference>
<gene>
    <name evidence="3" type="ORF">Cch02nite_33080</name>
</gene>
<feature type="domain" description="DUF11" evidence="2">
    <location>
        <begin position="83"/>
        <end position="187"/>
    </location>
</feature>
<keyword evidence="1" id="KW-0732">Signal</keyword>
<accession>A0A8J3JWP5</accession>
<evidence type="ECO:0000313" key="4">
    <source>
        <dbReference type="Proteomes" id="UP000619293"/>
    </source>
</evidence>
<evidence type="ECO:0000256" key="1">
    <source>
        <dbReference type="SAM" id="SignalP"/>
    </source>
</evidence>
<keyword evidence="4" id="KW-1185">Reference proteome</keyword>
<dbReference type="PROSITE" id="PS51318">
    <property type="entry name" value="TAT"/>
    <property type="match status" value="1"/>
</dbReference>
<dbReference type="PANTHER" id="PTHR34819:SF3">
    <property type="entry name" value="CELL SURFACE PROTEIN"/>
    <property type="match status" value="1"/>
</dbReference>
<dbReference type="RefSeq" id="WP_191839006.1">
    <property type="nucleotide sequence ID" value="NZ_BAAALB010000008.1"/>
</dbReference>
<organism evidence="3 4">
    <name type="scientific">Catellatospora chokoriensis</name>
    <dbReference type="NCBI Taxonomy" id="310353"/>
    <lineage>
        <taxon>Bacteria</taxon>
        <taxon>Bacillati</taxon>
        <taxon>Actinomycetota</taxon>
        <taxon>Actinomycetes</taxon>
        <taxon>Micromonosporales</taxon>
        <taxon>Micromonosporaceae</taxon>
        <taxon>Catellatospora</taxon>
    </lineage>
</organism>
<dbReference type="Pfam" id="PF01345">
    <property type="entry name" value="DUF11"/>
    <property type="match status" value="5"/>
</dbReference>
<dbReference type="InterPro" id="IPR001434">
    <property type="entry name" value="OmcB-like_DUF11"/>
</dbReference>
<dbReference type="EMBL" id="BONG01000018">
    <property type="protein sequence ID" value="GIF89864.1"/>
    <property type="molecule type" value="Genomic_DNA"/>
</dbReference>
<dbReference type="Gene3D" id="2.60.40.1170">
    <property type="entry name" value="Mu homology domain, subdomain B"/>
    <property type="match status" value="1"/>
</dbReference>
<dbReference type="InterPro" id="IPR008966">
    <property type="entry name" value="Adhesion_dom_sf"/>
</dbReference>
<feature type="domain" description="DUF11" evidence="2">
    <location>
        <begin position="201"/>
        <end position="323"/>
    </location>
</feature>
<evidence type="ECO:0000313" key="3">
    <source>
        <dbReference type="EMBL" id="GIF89864.1"/>
    </source>
</evidence>
<dbReference type="InterPro" id="IPR013783">
    <property type="entry name" value="Ig-like_fold"/>
</dbReference>
<sequence length="727" mass="73984">MSRRRLLTAQVALAMAGGLAVVAPAAAAAAGPSGPALVSPRAGADRSVPARALPHAANIISKGAGTTRAVGRALSNQALVANLTITKVGEPDPVLAGDELTYTVTVTNTGDTVAGQVTVTDVLPAGVELLNNSAGCTNNNGTLTCVLGQLEPTQSVPLVIQVRVPANFAGLTLTNRATVTGRGDETPSTVTTTTVVRTAADLSLSKVCKPDEPAPAGAEGYCDIYVDNLGPSDAQNVTLTDVLTSAAPFRVSRVRVSPGTCSAIPTEPTRDFTLNCTLGTIAAGTRGVVRVVVTAEDVTQINDTATVRSTTADPDKDNNKATGRVDFLGSADLSLEKSGNTTVDAGGTLTYTITVTNNGPSTARDVVVRDTMPAGVAFVSVTPSVGTCTNGQPDGGRLECGLGNLASGPTGTATIEVVGRVAVDLVPGTRLFNDAIVSSATADPDNDDVRASVPTDVTASADLSVTKTDSPDPVTAGEQLKYTIVAVNAGPSNAENVVLTDTLPAGTTFVESSGDAVCTAEEPGEVVCTLGTLGVGTPGRTVKLTVAVGADVPDGTTLLNSVTVSSTTDDPDDTNNTATTETAVETSADLAIEAAATQTWQEQTAVTSGDKKDKDKGTIVLLTVTVRNLGPSDAQNITVLDTLPLRPDKVAVESLPSACTYDSGQDHVVTCTADSLAAGGTLVFPIKLKVRAEGELTNTATVSSTTDDPNLDNNTSTIRFFVWKKKN</sequence>
<reference evidence="3 4" key="1">
    <citation type="submission" date="2021-01" db="EMBL/GenBank/DDBJ databases">
        <title>Whole genome shotgun sequence of Catellatospora chokoriensis NBRC 107358.</title>
        <authorList>
            <person name="Komaki H."/>
            <person name="Tamura T."/>
        </authorList>
    </citation>
    <scope>NUCLEOTIDE SEQUENCE [LARGE SCALE GENOMIC DNA]</scope>
    <source>
        <strain evidence="3 4">NBRC 107358</strain>
    </source>
</reference>
<feature type="chain" id="PRO_5035217419" description="DUF11 domain-containing protein" evidence="1">
    <location>
        <begin position="29"/>
        <end position="727"/>
    </location>
</feature>
<dbReference type="NCBIfam" id="TIGR01451">
    <property type="entry name" value="B_ant_repeat"/>
    <property type="match status" value="4"/>
</dbReference>
<protein>
    <recommendedName>
        <fullName evidence="2">DUF11 domain-containing protein</fullName>
    </recommendedName>
</protein>